<comment type="catalytic activity">
    <reaction evidence="1">
        <text>ATP + protein L-histidine = ADP + protein N-phospho-L-histidine.</text>
        <dbReference type="EC" id="2.7.13.3"/>
    </reaction>
</comment>
<feature type="region of interest" description="Disordered" evidence="12">
    <location>
        <begin position="493"/>
        <end position="524"/>
    </location>
</feature>
<dbReference type="SUPFAM" id="SSF47384">
    <property type="entry name" value="Homodimeric domain of signal transducing histidine kinase"/>
    <property type="match status" value="1"/>
</dbReference>
<evidence type="ECO:0000256" key="13">
    <source>
        <dbReference type="SAM" id="Phobius"/>
    </source>
</evidence>
<dbReference type="InterPro" id="IPR003594">
    <property type="entry name" value="HATPase_dom"/>
</dbReference>
<dbReference type="Gene3D" id="1.10.287.130">
    <property type="match status" value="1"/>
</dbReference>
<dbReference type="InterPro" id="IPR005467">
    <property type="entry name" value="His_kinase_dom"/>
</dbReference>
<evidence type="ECO:0000256" key="9">
    <source>
        <dbReference type="ARBA" id="ARBA00022989"/>
    </source>
</evidence>
<dbReference type="SUPFAM" id="SSF55874">
    <property type="entry name" value="ATPase domain of HSP90 chaperone/DNA topoisomerase II/histidine kinase"/>
    <property type="match status" value="1"/>
</dbReference>
<evidence type="ECO:0000256" key="2">
    <source>
        <dbReference type="ARBA" id="ARBA00004141"/>
    </source>
</evidence>
<evidence type="ECO:0000256" key="10">
    <source>
        <dbReference type="ARBA" id="ARBA00023012"/>
    </source>
</evidence>
<evidence type="ECO:0000256" key="5">
    <source>
        <dbReference type="ARBA" id="ARBA00022553"/>
    </source>
</evidence>
<dbReference type="InterPro" id="IPR004358">
    <property type="entry name" value="Sig_transdc_His_kin-like_C"/>
</dbReference>
<evidence type="ECO:0000259" key="15">
    <source>
        <dbReference type="PROSITE" id="PS50885"/>
    </source>
</evidence>
<dbReference type="InterPro" id="IPR041610">
    <property type="entry name" value="ArlS_N"/>
</dbReference>
<evidence type="ECO:0000313" key="16">
    <source>
        <dbReference type="EMBL" id="MFD1411738.1"/>
    </source>
</evidence>
<keyword evidence="16" id="KW-0067">ATP-binding</keyword>
<dbReference type="GO" id="GO:0005524">
    <property type="term" value="F:ATP binding"/>
    <property type="evidence" value="ECO:0007669"/>
    <property type="project" value="UniProtKB-KW"/>
</dbReference>
<keyword evidence="16" id="KW-0547">Nucleotide-binding</keyword>
<dbReference type="Pfam" id="PF02518">
    <property type="entry name" value="HATPase_c"/>
    <property type="match status" value="1"/>
</dbReference>
<dbReference type="InterPro" id="IPR003660">
    <property type="entry name" value="HAMP_dom"/>
</dbReference>
<evidence type="ECO:0000256" key="1">
    <source>
        <dbReference type="ARBA" id="ARBA00000085"/>
    </source>
</evidence>
<dbReference type="Pfam" id="PF00512">
    <property type="entry name" value="HisKA"/>
    <property type="match status" value="1"/>
</dbReference>
<dbReference type="CDD" id="cd00082">
    <property type="entry name" value="HisKA"/>
    <property type="match status" value="1"/>
</dbReference>
<keyword evidence="6" id="KW-0808">Transferase</keyword>
<evidence type="ECO:0000256" key="11">
    <source>
        <dbReference type="ARBA" id="ARBA00023136"/>
    </source>
</evidence>
<comment type="subcellular location">
    <subcellularLocation>
        <location evidence="2">Membrane</location>
        <topology evidence="2">Multi-pass membrane protein</topology>
    </subcellularLocation>
</comment>
<reference evidence="17" key="1">
    <citation type="journal article" date="2019" name="Int. J. Syst. Evol. Microbiol.">
        <title>The Global Catalogue of Microorganisms (GCM) 10K type strain sequencing project: providing services to taxonomists for standard genome sequencing and annotation.</title>
        <authorList>
            <consortium name="The Broad Institute Genomics Platform"/>
            <consortium name="The Broad Institute Genome Sequencing Center for Infectious Disease"/>
            <person name="Wu L."/>
            <person name="Ma J."/>
        </authorList>
    </citation>
    <scope>NUCLEOTIDE SEQUENCE [LARGE SCALE GENOMIC DNA]</scope>
    <source>
        <strain evidence="17">CCM 8937</strain>
    </source>
</reference>
<proteinExistence type="predicted"/>
<comment type="caution">
    <text evidence="16">The sequence shown here is derived from an EMBL/GenBank/DDBJ whole genome shotgun (WGS) entry which is preliminary data.</text>
</comment>
<feature type="domain" description="Histidine kinase" evidence="14">
    <location>
        <begin position="280"/>
        <end position="497"/>
    </location>
</feature>
<dbReference type="SMART" id="SM00388">
    <property type="entry name" value="HisKA"/>
    <property type="match status" value="1"/>
</dbReference>
<dbReference type="PRINTS" id="PR00344">
    <property type="entry name" value="BCTRLSENSOR"/>
</dbReference>
<feature type="domain" description="HAMP" evidence="15">
    <location>
        <begin position="218"/>
        <end position="272"/>
    </location>
</feature>
<dbReference type="SUPFAM" id="SSF158472">
    <property type="entry name" value="HAMP domain-like"/>
    <property type="match status" value="1"/>
</dbReference>
<dbReference type="RefSeq" id="WP_125650105.1">
    <property type="nucleotide sequence ID" value="NZ_JBHTOH010000086.1"/>
</dbReference>
<keyword evidence="10" id="KW-0902">Two-component regulatory system</keyword>
<dbReference type="Gene3D" id="3.30.565.10">
    <property type="entry name" value="Histidine kinase-like ATPase, C-terminal domain"/>
    <property type="match status" value="1"/>
</dbReference>
<dbReference type="InterPro" id="IPR036890">
    <property type="entry name" value="HATPase_C_sf"/>
</dbReference>
<organism evidence="16 17">
    <name type="scientific">Lapidilactobacillus gannanensis</name>
    <dbReference type="NCBI Taxonomy" id="2486002"/>
    <lineage>
        <taxon>Bacteria</taxon>
        <taxon>Bacillati</taxon>
        <taxon>Bacillota</taxon>
        <taxon>Bacilli</taxon>
        <taxon>Lactobacillales</taxon>
        <taxon>Lactobacillaceae</taxon>
        <taxon>Lapidilactobacillus</taxon>
    </lineage>
</organism>
<feature type="transmembrane region" description="Helical" evidence="13">
    <location>
        <begin position="196"/>
        <end position="217"/>
    </location>
</feature>
<dbReference type="Proteomes" id="UP001597191">
    <property type="component" value="Unassembled WGS sequence"/>
</dbReference>
<feature type="transmembrane region" description="Helical" evidence="13">
    <location>
        <begin position="20"/>
        <end position="43"/>
    </location>
</feature>
<evidence type="ECO:0000313" key="17">
    <source>
        <dbReference type="Proteomes" id="UP001597191"/>
    </source>
</evidence>
<evidence type="ECO:0000256" key="6">
    <source>
        <dbReference type="ARBA" id="ARBA00022679"/>
    </source>
</evidence>
<feature type="compositionally biased region" description="Basic and acidic residues" evidence="12">
    <location>
        <begin position="506"/>
        <end position="516"/>
    </location>
</feature>
<dbReference type="PANTHER" id="PTHR45528">
    <property type="entry name" value="SENSOR HISTIDINE KINASE CPXA"/>
    <property type="match status" value="1"/>
</dbReference>
<evidence type="ECO:0000256" key="3">
    <source>
        <dbReference type="ARBA" id="ARBA00012438"/>
    </source>
</evidence>
<dbReference type="Pfam" id="PF00672">
    <property type="entry name" value="HAMP"/>
    <property type="match status" value="1"/>
</dbReference>
<dbReference type="PROSITE" id="PS50109">
    <property type="entry name" value="HIS_KIN"/>
    <property type="match status" value="1"/>
</dbReference>
<gene>
    <name evidence="16" type="ORF">ACFQ4R_09090</name>
</gene>
<keyword evidence="11 13" id="KW-0472">Membrane</keyword>
<dbReference type="EC" id="2.7.13.3" evidence="3"/>
<evidence type="ECO:0000256" key="4">
    <source>
        <dbReference type="ARBA" id="ARBA00015735"/>
    </source>
</evidence>
<keyword evidence="17" id="KW-1185">Reference proteome</keyword>
<dbReference type="SMART" id="SM00387">
    <property type="entry name" value="HATPase_c"/>
    <property type="match status" value="1"/>
</dbReference>
<dbReference type="Gene3D" id="6.10.340.10">
    <property type="match status" value="1"/>
</dbReference>
<keyword evidence="5" id="KW-0597">Phosphoprotein</keyword>
<keyword evidence="9 13" id="KW-1133">Transmembrane helix</keyword>
<dbReference type="InterPro" id="IPR050398">
    <property type="entry name" value="HssS/ArlS-like"/>
</dbReference>
<dbReference type="Pfam" id="PF18719">
    <property type="entry name" value="ArlS_N"/>
    <property type="match status" value="1"/>
</dbReference>
<dbReference type="PANTHER" id="PTHR45528:SF12">
    <property type="entry name" value="SENSOR HISTIDINE KINASE ARSS"/>
    <property type="match status" value="1"/>
</dbReference>
<accession>A0ABW4BRB4</accession>
<dbReference type="CDD" id="cd06225">
    <property type="entry name" value="HAMP"/>
    <property type="match status" value="1"/>
</dbReference>
<evidence type="ECO:0000256" key="7">
    <source>
        <dbReference type="ARBA" id="ARBA00022692"/>
    </source>
</evidence>
<sequence>MSKKTNATKKSLRLTLRVKWSAAVGLTIFFTFVIFASIIYATFNNNLLAQEKKTTAETAKLVVDRLGNVKKNLTIAKVVPLMTPEYYQSDNQLDNSDSQNNSDPFYQDSVFNQLSRSDLSVSIYNRQLEQVFTSRDTSVKFKPVSSQTQKIVKENGRRVVVTTMPVYEQPNYRLTGYVIVVNRMDSLYRSTQQLRWQMIILIVVAVLFSGFIGYLIVHRLLKRINLIAVTIHKIDQSPESTARIPQLSGNDEISDLARQFNGMLDQIQQYIEQQKQFVGDVSHELRTPIAVIQGHLQLLNRWGKDDPEVLAESLAAATQETARMNNLIEEMLQLTRAEQVEIKTVHEQTNVQAVISQSVDNIQMLHQDFAIQADVELAPQTFVRMNRNHLEQIIIILLDNAVKYSAARKEVLLSADSDQQHVNIVVQDFGLGISPQDQQRIFDRFYRVDKARSRERGGNGLGLSIAFRLVKAYGGTLTVESVVDSGSQFKVSLPRDNGPISPENLPHQDDQSKLDLPDGVTRLH</sequence>
<keyword evidence="8" id="KW-0418">Kinase</keyword>
<dbReference type="PROSITE" id="PS50885">
    <property type="entry name" value="HAMP"/>
    <property type="match status" value="1"/>
</dbReference>
<dbReference type="InterPro" id="IPR036097">
    <property type="entry name" value="HisK_dim/P_sf"/>
</dbReference>
<dbReference type="InterPro" id="IPR003661">
    <property type="entry name" value="HisK_dim/P_dom"/>
</dbReference>
<evidence type="ECO:0000256" key="8">
    <source>
        <dbReference type="ARBA" id="ARBA00022777"/>
    </source>
</evidence>
<protein>
    <recommendedName>
        <fullName evidence="4">Signal transduction histidine-protein kinase ArlS</fullName>
        <ecNumber evidence="3">2.7.13.3</ecNumber>
    </recommendedName>
</protein>
<dbReference type="SMART" id="SM00304">
    <property type="entry name" value="HAMP"/>
    <property type="match status" value="1"/>
</dbReference>
<evidence type="ECO:0000259" key="14">
    <source>
        <dbReference type="PROSITE" id="PS50109"/>
    </source>
</evidence>
<dbReference type="EMBL" id="JBHTOH010000086">
    <property type="protein sequence ID" value="MFD1411738.1"/>
    <property type="molecule type" value="Genomic_DNA"/>
</dbReference>
<evidence type="ECO:0000256" key="12">
    <source>
        <dbReference type="SAM" id="MobiDB-lite"/>
    </source>
</evidence>
<name>A0ABW4BRB4_9LACO</name>
<keyword evidence="7 13" id="KW-0812">Transmembrane</keyword>